<accession>C8V7G3</accession>
<dbReference type="EMBL" id="BN001302">
    <property type="protein sequence ID" value="CBF74182.1"/>
    <property type="molecule type" value="Genomic_DNA"/>
</dbReference>
<dbReference type="GeneID" id="2869232"/>
<sequence>MVTSASDTICAALDHGGGVRFGPQTFAIYSCAPLPPSIKQIRRNATLHAQMSRLAARILKTLPVYVDLQDTDVAELASLPVPVSVPRDQPMPPIRANAINPNYLPWFLINAATFKKHCVVGRNSAVESFLIILQRPWCVLEICCCIEAQTIGAVLVLAKLAAQIDPNSYEAAVQLLSHEFRVRIEPLRNSANILTSGGTENMLYTSQCSEKAICDIYAAATLVSSYNSFWLPLVCCCAIDLHLSFSHVVRRIRDDAGGLNGGMNWIELHGCLVRRIGDWI</sequence>
<dbReference type="VEuPathDB" id="FungiDB:AN8239"/>
<gene>
    <name evidence="1" type="ORF">ANIA_08239</name>
</gene>
<accession>Q5ATZ1</accession>
<organism evidence="1 2">
    <name type="scientific">Emericella nidulans (strain FGSC A4 / ATCC 38163 / CBS 112.46 / NRRL 194 / M139)</name>
    <name type="common">Aspergillus nidulans</name>
    <dbReference type="NCBI Taxonomy" id="227321"/>
    <lineage>
        <taxon>Eukaryota</taxon>
        <taxon>Fungi</taxon>
        <taxon>Dikarya</taxon>
        <taxon>Ascomycota</taxon>
        <taxon>Pezizomycotina</taxon>
        <taxon>Eurotiomycetes</taxon>
        <taxon>Eurotiomycetidae</taxon>
        <taxon>Eurotiales</taxon>
        <taxon>Aspergillaceae</taxon>
        <taxon>Aspergillus</taxon>
        <taxon>Aspergillus subgen. Nidulantes</taxon>
    </lineage>
</organism>
<dbReference type="AlphaFoldDB" id="Q5ATZ1"/>
<dbReference type="HOGENOM" id="CLU_073664_0_0_1"/>
<keyword evidence="2" id="KW-1185">Reference proteome</keyword>
<evidence type="ECO:0000313" key="2">
    <source>
        <dbReference type="Proteomes" id="UP000000560"/>
    </source>
</evidence>
<dbReference type="OMA" id="CILEVCC"/>
<reference evidence="2" key="2">
    <citation type="journal article" date="2009" name="Fungal Genet. Biol.">
        <title>The 2008 update of the Aspergillus nidulans genome annotation: a community effort.</title>
        <authorList>
            <person name="Wortman J.R."/>
            <person name="Gilsenan J.M."/>
            <person name="Joardar V."/>
            <person name="Deegan J."/>
            <person name="Clutterbuck J."/>
            <person name="Andersen M.R."/>
            <person name="Archer D."/>
            <person name="Bencina M."/>
            <person name="Braus G."/>
            <person name="Coutinho P."/>
            <person name="von Dohren H."/>
            <person name="Doonan J."/>
            <person name="Driessen A.J."/>
            <person name="Durek P."/>
            <person name="Espeso E."/>
            <person name="Fekete E."/>
            <person name="Flipphi M."/>
            <person name="Estrada C.G."/>
            <person name="Geysens S."/>
            <person name="Goldman G."/>
            <person name="de Groot P.W."/>
            <person name="Hansen K."/>
            <person name="Harris S.D."/>
            <person name="Heinekamp T."/>
            <person name="Helmstaedt K."/>
            <person name="Henrissat B."/>
            <person name="Hofmann G."/>
            <person name="Homan T."/>
            <person name="Horio T."/>
            <person name="Horiuchi H."/>
            <person name="James S."/>
            <person name="Jones M."/>
            <person name="Karaffa L."/>
            <person name="Karanyi Z."/>
            <person name="Kato M."/>
            <person name="Keller N."/>
            <person name="Kelly D.E."/>
            <person name="Kiel J.A."/>
            <person name="Kim J.M."/>
            <person name="van der Klei I.J."/>
            <person name="Klis F.M."/>
            <person name="Kovalchuk A."/>
            <person name="Krasevec N."/>
            <person name="Kubicek C.P."/>
            <person name="Liu B."/>
            <person name="Maccabe A."/>
            <person name="Meyer V."/>
            <person name="Mirabito P."/>
            <person name="Miskei M."/>
            <person name="Mos M."/>
            <person name="Mullins J."/>
            <person name="Nelson D.R."/>
            <person name="Nielsen J."/>
            <person name="Oakley B.R."/>
            <person name="Osmani S.A."/>
            <person name="Pakula T."/>
            <person name="Paszewski A."/>
            <person name="Paulsen I."/>
            <person name="Pilsyk S."/>
            <person name="Pocsi I."/>
            <person name="Punt P.J."/>
            <person name="Ram A.F."/>
            <person name="Ren Q."/>
            <person name="Robellet X."/>
            <person name="Robson G."/>
            <person name="Seiboth B."/>
            <person name="van Solingen P."/>
            <person name="Specht T."/>
            <person name="Sun J."/>
            <person name="Taheri-Talesh N."/>
            <person name="Takeshita N."/>
            <person name="Ussery D."/>
            <person name="vanKuyk P.A."/>
            <person name="Visser H."/>
            <person name="van de Vondervoort P.J."/>
            <person name="de Vries R.P."/>
            <person name="Walton J."/>
            <person name="Xiang X."/>
            <person name="Xiong Y."/>
            <person name="Zeng A.P."/>
            <person name="Brandt B.W."/>
            <person name="Cornell M.J."/>
            <person name="van den Hondel C.A."/>
            <person name="Visser J."/>
            <person name="Oliver S.G."/>
            <person name="Turner G."/>
        </authorList>
    </citation>
    <scope>GENOME REANNOTATION</scope>
    <source>
        <strain evidence="2">FGSC A4 / ATCC 38163 / CBS 112.46 / NRRL 194 / M139</strain>
    </source>
</reference>
<proteinExistence type="predicted"/>
<dbReference type="Proteomes" id="UP000000560">
    <property type="component" value="Chromosome II"/>
</dbReference>
<dbReference type="RefSeq" id="XP_681508.1">
    <property type="nucleotide sequence ID" value="XM_676416.2"/>
</dbReference>
<reference evidence="2" key="1">
    <citation type="journal article" date="2005" name="Nature">
        <title>Sequencing of Aspergillus nidulans and comparative analysis with A. fumigatus and A. oryzae.</title>
        <authorList>
            <person name="Galagan J.E."/>
            <person name="Calvo S.E."/>
            <person name="Cuomo C."/>
            <person name="Ma L.J."/>
            <person name="Wortman J.R."/>
            <person name="Batzoglou S."/>
            <person name="Lee S.I."/>
            <person name="Basturkmen M."/>
            <person name="Spevak C.C."/>
            <person name="Clutterbuck J."/>
            <person name="Kapitonov V."/>
            <person name="Jurka J."/>
            <person name="Scazzocchio C."/>
            <person name="Farman M."/>
            <person name="Butler J."/>
            <person name="Purcell S."/>
            <person name="Harris S."/>
            <person name="Braus G.H."/>
            <person name="Draht O."/>
            <person name="Busch S."/>
            <person name="D'Enfert C."/>
            <person name="Bouchier C."/>
            <person name="Goldman G.H."/>
            <person name="Bell-Pedersen D."/>
            <person name="Griffiths-Jones S."/>
            <person name="Doonan J.H."/>
            <person name="Yu J."/>
            <person name="Vienken K."/>
            <person name="Pain A."/>
            <person name="Freitag M."/>
            <person name="Selker E.U."/>
            <person name="Archer D.B."/>
            <person name="Penalva M.A."/>
            <person name="Oakley B.R."/>
            <person name="Momany M."/>
            <person name="Tanaka T."/>
            <person name="Kumagai T."/>
            <person name="Asai K."/>
            <person name="Machida M."/>
            <person name="Nierman W.C."/>
            <person name="Denning D.W."/>
            <person name="Caddick M."/>
            <person name="Hynes M."/>
            <person name="Paoletti M."/>
            <person name="Fischer R."/>
            <person name="Miller B."/>
            <person name="Dyer P."/>
            <person name="Sachs M.S."/>
            <person name="Osmani S.A."/>
            <person name="Birren B.W."/>
        </authorList>
    </citation>
    <scope>NUCLEOTIDE SEQUENCE [LARGE SCALE GENOMIC DNA]</scope>
    <source>
        <strain evidence="2">FGSC A4 / ATCC 38163 / CBS 112.46 / NRRL 194 / M139</strain>
    </source>
</reference>
<dbReference type="KEGG" id="ani:ANIA_08239"/>
<protein>
    <submittedName>
        <fullName evidence="1">Uncharacterized protein</fullName>
    </submittedName>
</protein>
<name>Q5ATZ1_EMENI</name>
<dbReference type="OrthoDB" id="4467587at2759"/>
<dbReference type="InParanoid" id="Q5ATZ1"/>
<evidence type="ECO:0000313" key="1">
    <source>
        <dbReference type="EMBL" id="CBF74182.1"/>
    </source>
</evidence>
<dbReference type="eggNOG" id="ENOG502SR2G">
    <property type="taxonomic scope" value="Eukaryota"/>
</dbReference>